<keyword evidence="3 7" id="KW-0812">Transmembrane</keyword>
<comment type="caution">
    <text evidence="8">The sequence shown here is derived from an EMBL/GenBank/DDBJ whole genome shotgun (WGS) entry which is preliminary data.</text>
</comment>
<feature type="transmembrane region" description="Helical" evidence="7">
    <location>
        <begin position="98"/>
        <end position="121"/>
    </location>
</feature>
<dbReference type="InterPro" id="IPR007599">
    <property type="entry name" value="DER1"/>
</dbReference>
<name>A0A835Z6W2_9STRA</name>
<evidence type="ECO:0000256" key="1">
    <source>
        <dbReference type="ARBA" id="ARBA00004477"/>
    </source>
</evidence>
<keyword evidence="6 7" id="KW-0472">Membrane</keyword>
<dbReference type="SUPFAM" id="SSF144091">
    <property type="entry name" value="Rhomboid-like"/>
    <property type="match status" value="1"/>
</dbReference>
<dbReference type="GO" id="GO:0005789">
    <property type="term" value="C:endoplasmic reticulum membrane"/>
    <property type="evidence" value="ECO:0007669"/>
    <property type="project" value="UniProtKB-SubCell"/>
</dbReference>
<evidence type="ECO:0000313" key="8">
    <source>
        <dbReference type="EMBL" id="KAG5187139.1"/>
    </source>
</evidence>
<dbReference type="GO" id="GO:0006950">
    <property type="term" value="P:response to stress"/>
    <property type="evidence" value="ECO:0007669"/>
    <property type="project" value="UniProtKB-ARBA"/>
</dbReference>
<evidence type="ECO:0000256" key="3">
    <source>
        <dbReference type="ARBA" id="ARBA00022692"/>
    </source>
</evidence>
<evidence type="ECO:0000256" key="2">
    <source>
        <dbReference type="ARBA" id="ARBA00008917"/>
    </source>
</evidence>
<keyword evidence="9" id="KW-1185">Reference proteome</keyword>
<dbReference type="Pfam" id="PF04511">
    <property type="entry name" value="DER1"/>
    <property type="match status" value="1"/>
</dbReference>
<dbReference type="OrthoDB" id="1716531at2759"/>
<comment type="similarity">
    <text evidence="2 7">Belongs to the derlin family.</text>
</comment>
<dbReference type="Proteomes" id="UP000664859">
    <property type="component" value="Unassembled WGS sequence"/>
</dbReference>
<gene>
    <name evidence="8" type="ORF">JKP88DRAFT_271829</name>
</gene>
<evidence type="ECO:0000256" key="5">
    <source>
        <dbReference type="ARBA" id="ARBA00022989"/>
    </source>
</evidence>
<feature type="transmembrane region" description="Helical" evidence="7">
    <location>
        <begin position="142"/>
        <end position="164"/>
    </location>
</feature>
<evidence type="ECO:0000256" key="6">
    <source>
        <dbReference type="ARBA" id="ARBA00023136"/>
    </source>
</evidence>
<protein>
    <recommendedName>
        <fullName evidence="7">Derlin</fullName>
    </recommendedName>
</protein>
<organism evidence="8 9">
    <name type="scientific">Tribonema minus</name>
    <dbReference type="NCBI Taxonomy" id="303371"/>
    <lineage>
        <taxon>Eukaryota</taxon>
        <taxon>Sar</taxon>
        <taxon>Stramenopiles</taxon>
        <taxon>Ochrophyta</taxon>
        <taxon>PX clade</taxon>
        <taxon>Xanthophyceae</taxon>
        <taxon>Tribonematales</taxon>
        <taxon>Tribonemataceae</taxon>
        <taxon>Tribonema</taxon>
    </lineage>
</organism>
<comment type="function">
    <text evidence="7">May be involved in the degradation of misfolded endoplasmic reticulum (ER) luminal proteins.</text>
</comment>
<comment type="subcellular location">
    <subcellularLocation>
        <location evidence="1 7">Endoplasmic reticulum membrane</location>
        <topology evidence="1 7">Multi-pass membrane protein</topology>
    </subcellularLocation>
</comment>
<evidence type="ECO:0000313" key="9">
    <source>
        <dbReference type="Proteomes" id="UP000664859"/>
    </source>
</evidence>
<feature type="transmembrane region" description="Helical" evidence="7">
    <location>
        <begin position="22"/>
        <end position="45"/>
    </location>
</feature>
<dbReference type="PANTHER" id="PTHR11009">
    <property type="entry name" value="DER1-LIKE PROTEIN, DERLIN"/>
    <property type="match status" value="1"/>
</dbReference>
<dbReference type="AlphaFoldDB" id="A0A835Z6W2"/>
<proteinExistence type="inferred from homology"/>
<evidence type="ECO:0000256" key="4">
    <source>
        <dbReference type="ARBA" id="ARBA00022824"/>
    </source>
</evidence>
<dbReference type="EMBL" id="JAFCMP010000094">
    <property type="protein sequence ID" value="KAG5187139.1"/>
    <property type="molecule type" value="Genomic_DNA"/>
</dbReference>
<keyword evidence="5 7" id="KW-1133">Transmembrane helix</keyword>
<feature type="transmembrane region" description="Helical" evidence="7">
    <location>
        <begin position="184"/>
        <end position="201"/>
    </location>
</feature>
<reference evidence="8" key="1">
    <citation type="submission" date="2021-02" db="EMBL/GenBank/DDBJ databases">
        <title>First Annotated Genome of the Yellow-green Alga Tribonema minus.</title>
        <authorList>
            <person name="Mahan K.M."/>
        </authorList>
    </citation>
    <scope>NUCLEOTIDE SEQUENCE</scope>
    <source>
        <strain evidence="8">UTEX B ZZ1240</strain>
    </source>
</reference>
<keyword evidence="4 7" id="KW-0256">Endoplasmic reticulum</keyword>
<evidence type="ECO:0000256" key="7">
    <source>
        <dbReference type="RuleBase" id="RU363059"/>
    </source>
</evidence>
<sequence>MDGNAGDPLQWYYEIPPVSRTYMTAAFVTTALTALDLVSPIQFFLNWKLVMQGQAWRLLTTFLFFGTLSLDFLFHMYFLARYCRLLEEGEFHRKTSDFVFFLLFGAVLMLAAQPLVSLPFLGSSLSFMMVYVWGRRNEHVRMSLFGLLPFTAPYLPWVLLAVSVLVNNSGALSTDLLGIGVGHMYYFLAFIYPEVAAIRGWRLRRVIHTPRLLQVLCGERALAHAEQPRIVEPAGGALPPQGGNRLGGREGGAGWGWGGGGRAHQD</sequence>
<dbReference type="InterPro" id="IPR035952">
    <property type="entry name" value="Rhomboid-like_sf"/>
</dbReference>
<accession>A0A835Z6W2</accession>
<feature type="transmembrane region" description="Helical" evidence="7">
    <location>
        <begin position="57"/>
        <end position="78"/>
    </location>
</feature>